<dbReference type="InterPro" id="IPR014014">
    <property type="entry name" value="RNA_helicase_DEAD_Q_motif"/>
</dbReference>
<evidence type="ECO:0000259" key="5">
    <source>
        <dbReference type="PROSITE" id="PS51195"/>
    </source>
</evidence>
<feature type="non-terminal residue" evidence="6">
    <location>
        <position position="61"/>
    </location>
</feature>
<reference evidence="6 7" key="1">
    <citation type="journal article" date="2018" name="Front. Plant Sci.">
        <title>Red Clover (Trifolium pratense) and Zigzag Clover (T. medium) - A Picture of Genomic Similarities and Differences.</title>
        <authorList>
            <person name="Dluhosova J."/>
            <person name="Istvanek J."/>
            <person name="Nedelnik J."/>
            <person name="Repkova J."/>
        </authorList>
    </citation>
    <scope>NUCLEOTIDE SEQUENCE [LARGE SCALE GENOMIC DNA]</scope>
    <source>
        <strain evidence="7">cv. 10/8</strain>
        <tissue evidence="6">Leaf</tissue>
    </source>
</reference>
<evidence type="ECO:0000256" key="1">
    <source>
        <dbReference type="ARBA" id="ARBA00022741"/>
    </source>
</evidence>
<protein>
    <submittedName>
        <fullName evidence="6">DEAD-box ATP-dependent RNA helicase 28-like</fullName>
    </submittedName>
</protein>
<dbReference type="AlphaFoldDB" id="A0A392Q4A7"/>
<feature type="short sequence motif" description="Q motif" evidence="3">
    <location>
        <begin position="34"/>
        <end position="61"/>
    </location>
</feature>
<keyword evidence="2" id="KW-0067">ATP-binding</keyword>
<keyword evidence="1" id="KW-0547">Nucleotide-binding</keyword>
<organism evidence="6 7">
    <name type="scientific">Trifolium medium</name>
    <dbReference type="NCBI Taxonomy" id="97028"/>
    <lineage>
        <taxon>Eukaryota</taxon>
        <taxon>Viridiplantae</taxon>
        <taxon>Streptophyta</taxon>
        <taxon>Embryophyta</taxon>
        <taxon>Tracheophyta</taxon>
        <taxon>Spermatophyta</taxon>
        <taxon>Magnoliopsida</taxon>
        <taxon>eudicotyledons</taxon>
        <taxon>Gunneridae</taxon>
        <taxon>Pentapetalae</taxon>
        <taxon>rosids</taxon>
        <taxon>fabids</taxon>
        <taxon>Fabales</taxon>
        <taxon>Fabaceae</taxon>
        <taxon>Papilionoideae</taxon>
        <taxon>50 kb inversion clade</taxon>
        <taxon>NPAAA clade</taxon>
        <taxon>Hologalegina</taxon>
        <taxon>IRL clade</taxon>
        <taxon>Trifolieae</taxon>
        <taxon>Trifolium</taxon>
    </lineage>
</organism>
<evidence type="ECO:0000313" key="7">
    <source>
        <dbReference type="Proteomes" id="UP000265520"/>
    </source>
</evidence>
<proteinExistence type="predicted"/>
<feature type="domain" description="DEAD-box RNA helicase Q" evidence="5">
    <location>
        <begin position="34"/>
        <end position="61"/>
    </location>
</feature>
<dbReference type="GO" id="GO:0005524">
    <property type="term" value="F:ATP binding"/>
    <property type="evidence" value="ECO:0007669"/>
    <property type="project" value="UniProtKB-KW"/>
</dbReference>
<evidence type="ECO:0000256" key="3">
    <source>
        <dbReference type="PROSITE-ProRule" id="PRU00552"/>
    </source>
</evidence>
<name>A0A392Q4A7_9FABA</name>
<keyword evidence="6" id="KW-0378">Hydrolase</keyword>
<feature type="compositionally biased region" description="Acidic residues" evidence="4">
    <location>
        <begin position="1"/>
        <end position="15"/>
    </location>
</feature>
<evidence type="ECO:0000256" key="4">
    <source>
        <dbReference type="SAM" id="MobiDB-lite"/>
    </source>
</evidence>
<dbReference type="EMBL" id="LXQA010112580">
    <property type="protein sequence ID" value="MCI18954.1"/>
    <property type="molecule type" value="Genomic_DNA"/>
</dbReference>
<keyword evidence="6" id="KW-0347">Helicase</keyword>
<comment type="caution">
    <text evidence="6">The sequence shown here is derived from an EMBL/GenBank/DDBJ whole genome shotgun (WGS) entry which is preliminary data.</text>
</comment>
<evidence type="ECO:0000313" key="6">
    <source>
        <dbReference type="EMBL" id="MCI18954.1"/>
    </source>
</evidence>
<dbReference type="PROSITE" id="PS51195">
    <property type="entry name" value="Q_MOTIF"/>
    <property type="match status" value="1"/>
</dbReference>
<feature type="region of interest" description="Disordered" evidence="4">
    <location>
        <begin position="1"/>
        <end position="20"/>
    </location>
</feature>
<dbReference type="Proteomes" id="UP000265520">
    <property type="component" value="Unassembled WGS sequence"/>
</dbReference>
<accession>A0A392Q4A7</accession>
<sequence>MEDYRPEEEVEEECNAGDNKSLFAPSDGTSFSADSFLQLNLSRPLLQACEVLGYAKPTPIQ</sequence>
<evidence type="ECO:0000256" key="2">
    <source>
        <dbReference type="ARBA" id="ARBA00022840"/>
    </source>
</evidence>
<keyword evidence="7" id="KW-1185">Reference proteome</keyword>
<dbReference type="GO" id="GO:0003724">
    <property type="term" value="F:RNA helicase activity"/>
    <property type="evidence" value="ECO:0007669"/>
    <property type="project" value="InterPro"/>
</dbReference>